<keyword evidence="8" id="KW-0863">Zinc-finger</keyword>
<feature type="domain" description="RING-CH-type" evidence="16">
    <location>
        <begin position="40"/>
        <end position="101"/>
    </location>
</feature>
<evidence type="ECO:0000313" key="17">
    <source>
        <dbReference type="EMBL" id="TKA41732.1"/>
    </source>
</evidence>
<feature type="region of interest" description="Disordered" evidence="14">
    <location>
        <begin position="1"/>
        <end position="41"/>
    </location>
</feature>
<protein>
    <recommendedName>
        <fullName evidence="4">RING-type E3 ubiquitin transferase</fullName>
        <ecNumber evidence="4">2.3.2.27</ecNumber>
    </recommendedName>
</protein>
<feature type="region of interest" description="Disordered" evidence="14">
    <location>
        <begin position="490"/>
        <end position="529"/>
    </location>
</feature>
<feature type="compositionally biased region" description="Acidic residues" evidence="14">
    <location>
        <begin position="622"/>
        <end position="631"/>
    </location>
</feature>
<reference evidence="17 18" key="1">
    <citation type="submission" date="2017-03" db="EMBL/GenBank/DDBJ databases">
        <title>Genomes of endolithic fungi from Antarctica.</title>
        <authorList>
            <person name="Coleine C."/>
            <person name="Masonjones S."/>
            <person name="Stajich J.E."/>
        </authorList>
    </citation>
    <scope>NUCLEOTIDE SEQUENCE [LARGE SCALE GENOMIC DNA]</scope>
    <source>
        <strain evidence="17 18">CCFEE 5311</strain>
    </source>
</reference>
<dbReference type="SMART" id="SM00744">
    <property type="entry name" value="RINGv"/>
    <property type="match status" value="1"/>
</dbReference>
<dbReference type="Pfam" id="PF23113">
    <property type="entry name" value="MARCHF6_C"/>
    <property type="match status" value="1"/>
</dbReference>
<proteinExistence type="predicted"/>
<dbReference type="PANTHER" id="PTHR13145">
    <property type="entry name" value="SSM4 PROTEIN"/>
    <property type="match status" value="1"/>
</dbReference>
<keyword evidence="9" id="KW-0833">Ubl conjugation pathway</keyword>
<name>A0A4U0V0S3_9PEZI</name>
<sequence length="1714" mass="188088">MAEPSEPIHAGPLTSHPPDLMNDATFGTPPRRTTSSTATTEDKAGDTCRICRSEGTHDEPLFYPCKCSGSIKYVHQECLMEWLGHSHKKHCELCKTPFRFTKLYDAEMPQTLPWAVFIRRACWHAVWMSGKLGRATMVVIMWAIVLPWLVRWAWRWMFWLADAGWAREAVLGSLQEQDLGLSAGALWNGNESLVLNQISKKLGRMVELNLTLRSAHGAEAATPGPAAYQIARDVMKGLGLAASESTTSSFAAFPEVDTSILSSWTYLSTLTPFPRLNQVIIDICEGQLITCVVIVGFILVFLIREWVVQQQPLVNLDNLNNAQQQLAEAVQRVEAENVRLDRQQEILDQVRRRLTELQDESPGVDTGESVAYGTFLGWDRLESLINTATMHLRKEGEGDNSVFEFCAQAAVDQIRFAGQPPDNEITDELAEKIATKLASLTDDQRAAWELLLRRERANLPFLATDPPQIHAPSEEHLEVQESAEDDFEELPITNAGPDAKVNIKRSGKGKARAVPGPEERTPADVNKRKQEDEALKDFLGEMNLEGSAAVAPSPAGAQSGVTNPFHPDGPEPEVRQGEGVERDAASELVAHEGPESDMPTRQPSDEERQAHDAPPGMNEATADVEEGDDDEHPPRRPVIPPTYINRLVDWFWGDIQVSADHRDPPPPDEERELPFDIHEDLPPLPPAVHAVHVHHHHDPHELHGHDEPQDPADVAARQAALDADALEEAEDLEGIFELIGLQGPLLGLFQTSTFCTILVTGTVFAAVGLPYVWGKVVLNIIGSPLYFAVQLPLQIAGFVADFVVDVTLFAVGWAIVGGTTAVDLLLEVCGTPMERLKDVRMATWLADFAMATATKSGARLQHLFLTMEPVQSEIMGWNEAFLGASVHAHASLREVQEEVAAILNWSGHGVTVAIEAISSGTTSSAWQNGLDALSHAPSIPSRFLAIVEVMKQYTQPLVRSLGLLKTGSLSFDANPATPLEPSLIYWSTSDRTLAVLAGYLSLALLAALYVALDTPLTRSESGRKSEKQLRDTLKQAGGVLKVILIISIEMLLFPFYCGLLLDLAFLPLFASATLASRWAFAGSAPYTFCFVHWFVGTCYMFHFALFVGMCRKILRKGVLWFIRDPDDPTFHPVRDVLERNVTTQLRKIAFSALVYGALVILCLGGVIWTIGKVMPGIFPICWASTEPVLEFPLDLLLYNALTPWILRVVKPSDAVNAMYAWWLRRCARVLRLSHFLFDDRRKDEEGHYVRKSWSSFLLQQNPIIEPTDPDTTAAPILTARIPPTPSPAPEVHLAADGKYVLTPCTDQYRPPKSGEAFLHVTPDGDVYVADAEGKRNEHFAKVYVPPFFRLRVTLFMVCLWVFSVFTGLCVTLVPLVFGRGIFKSVMPEGGGRVGDIYAYSVGAYALGGVLVVLLQGRKAVRVVREKTEGVDVKGLVRVTRQYALQAVKCAYVYGFLCVVLPLVFGLLIQLYFILPLHTYVVSQAAATTTTTTTTTTSATSETAATSLAANLTHAAAALTLNTLNILNTTAPSSSQPTPGTLPPPLLTIHLLQSYCLGLLYVRLASRAIVFAPTTRAHEAFHRILLDPGYLDPNAYAATRFLIAPVSLLGALAVLGPPGVVGVAVAAAAGRGGSAAAPGLVGSVPEEMQAMLYRYSYPLAAVLVVMLLCVSELGQATVRWRARIRDEVYLVGERLHNFGEKRPPVGSRSLVRKDR</sequence>
<keyword evidence="13" id="KW-0175">Coiled coil</keyword>
<feature type="transmembrane region" description="Helical" evidence="15">
    <location>
        <begin position="1541"/>
        <end position="1561"/>
    </location>
</feature>
<feature type="transmembrane region" description="Helical" evidence="15">
    <location>
        <begin position="1600"/>
        <end position="1628"/>
    </location>
</feature>
<dbReference type="PROSITE" id="PS51292">
    <property type="entry name" value="ZF_RING_CH"/>
    <property type="match status" value="1"/>
</dbReference>
<comment type="catalytic activity">
    <reaction evidence="1">
        <text>S-ubiquitinyl-[E2 ubiquitin-conjugating enzyme]-L-cysteine + [acceptor protein]-L-lysine = [E2 ubiquitin-conjugating enzyme]-L-cysteine + N(6)-ubiquitinyl-[acceptor protein]-L-lysine.</text>
        <dbReference type="EC" id="2.3.2.27"/>
    </reaction>
</comment>
<feature type="compositionally biased region" description="Basic residues" evidence="14">
    <location>
        <begin position="502"/>
        <end position="511"/>
    </location>
</feature>
<dbReference type="EC" id="2.3.2.27" evidence="4"/>
<keyword evidence="7" id="KW-0479">Metal-binding</keyword>
<feature type="compositionally biased region" description="Low complexity" evidence="14">
    <location>
        <begin position="548"/>
        <end position="560"/>
    </location>
</feature>
<accession>A0A4U0V0S3</accession>
<dbReference type="PANTHER" id="PTHR13145:SF0">
    <property type="entry name" value="E3 UBIQUITIN-PROTEIN LIGASE MARCHF6"/>
    <property type="match status" value="1"/>
</dbReference>
<evidence type="ECO:0000256" key="10">
    <source>
        <dbReference type="ARBA" id="ARBA00022833"/>
    </source>
</evidence>
<dbReference type="GO" id="GO:0036503">
    <property type="term" value="P:ERAD pathway"/>
    <property type="evidence" value="ECO:0007669"/>
    <property type="project" value="TreeGrafter"/>
</dbReference>
<dbReference type="InterPro" id="IPR056521">
    <property type="entry name" value="MARCHF6-like_C"/>
</dbReference>
<evidence type="ECO:0000313" key="18">
    <source>
        <dbReference type="Proteomes" id="UP000310066"/>
    </source>
</evidence>
<feature type="transmembrane region" description="Helical" evidence="15">
    <location>
        <begin position="1085"/>
        <end position="1107"/>
    </location>
</feature>
<feature type="transmembrane region" description="Helical" evidence="15">
    <location>
        <begin position="1654"/>
        <end position="1673"/>
    </location>
</feature>
<comment type="caution">
    <text evidence="17">The sequence shown here is derived from an EMBL/GenBank/DDBJ whole genome shotgun (WGS) entry which is preliminary data.</text>
</comment>
<dbReference type="Proteomes" id="UP000310066">
    <property type="component" value="Unassembled WGS sequence"/>
</dbReference>
<evidence type="ECO:0000256" key="5">
    <source>
        <dbReference type="ARBA" id="ARBA00022679"/>
    </source>
</evidence>
<evidence type="ECO:0000256" key="3">
    <source>
        <dbReference type="ARBA" id="ARBA00004906"/>
    </source>
</evidence>
<evidence type="ECO:0000256" key="2">
    <source>
        <dbReference type="ARBA" id="ARBA00004141"/>
    </source>
</evidence>
<dbReference type="GO" id="GO:0061630">
    <property type="term" value="F:ubiquitin protein ligase activity"/>
    <property type="evidence" value="ECO:0007669"/>
    <property type="project" value="UniProtKB-EC"/>
</dbReference>
<keyword evidence="11 15" id="KW-1133">Transmembrane helix</keyword>
<feature type="transmembrane region" description="Helical" evidence="15">
    <location>
        <begin position="1148"/>
        <end position="1171"/>
    </location>
</feature>
<feature type="transmembrane region" description="Helical" evidence="15">
    <location>
        <begin position="1354"/>
        <end position="1376"/>
    </location>
</feature>
<organism evidence="17 18">
    <name type="scientific">Friedmanniomyces endolithicus</name>
    <dbReference type="NCBI Taxonomy" id="329885"/>
    <lineage>
        <taxon>Eukaryota</taxon>
        <taxon>Fungi</taxon>
        <taxon>Dikarya</taxon>
        <taxon>Ascomycota</taxon>
        <taxon>Pezizomycotina</taxon>
        <taxon>Dothideomycetes</taxon>
        <taxon>Dothideomycetidae</taxon>
        <taxon>Mycosphaerellales</taxon>
        <taxon>Teratosphaeriaceae</taxon>
        <taxon>Friedmanniomyces</taxon>
    </lineage>
</organism>
<evidence type="ECO:0000256" key="6">
    <source>
        <dbReference type="ARBA" id="ARBA00022692"/>
    </source>
</evidence>
<feature type="compositionally biased region" description="Low complexity" evidence="14">
    <location>
        <begin position="28"/>
        <end position="39"/>
    </location>
</feature>
<dbReference type="CDD" id="cd16702">
    <property type="entry name" value="RING_CH-C4HC3_MARCH6"/>
    <property type="match status" value="1"/>
</dbReference>
<evidence type="ECO:0000256" key="1">
    <source>
        <dbReference type="ARBA" id="ARBA00000900"/>
    </source>
</evidence>
<feature type="transmembrane region" description="Helical" evidence="15">
    <location>
        <begin position="1396"/>
        <end position="1414"/>
    </location>
</feature>
<feature type="region of interest" description="Disordered" evidence="14">
    <location>
        <begin position="548"/>
        <end position="640"/>
    </location>
</feature>
<evidence type="ECO:0000256" key="12">
    <source>
        <dbReference type="ARBA" id="ARBA00023136"/>
    </source>
</evidence>
<dbReference type="Gene3D" id="3.30.40.10">
    <property type="entry name" value="Zinc/RING finger domain, C3HC4 (zinc finger)"/>
    <property type="match status" value="1"/>
</dbReference>
<dbReference type="InterPro" id="IPR011016">
    <property type="entry name" value="Znf_RING-CH"/>
</dbReference>
<dbReference type="GO" id="GO:0005789">
    <property type="term" value="C:endoplasmic reticulum membrane"/>
    <property type="evidence" value="ECO:0007669"/>
    <property type="project" value="TreeGrafter"/>
</dbReference>
<evidence type="ECO:0000259" key="16">
    <source>
        <dbReference type="PROSITE" id="PS51292"/>
    </source>
</evidence>
<keyword evidence="6 15" id="KW-0812">Transmembrane</keyword>
<dbReference type="Pfam" id="PF12906">
    <property type="entry name" value="RINGv"/>
    <property type="match status" value="1"/>
</dbReference>
<dbReference type="GO" id="GO:0008270">
    <property type="term" value="F:zinc ion binding"/>
    <property type="evidence" value="ECO:0007669"/>
    <property type="project" value="UniProtKB-KW"/>
</dbReference>
<gene>
    <name evidence="17" type="ORF">B0A54_08158</name>
</gene>
<feature type="compositionally biased region" description="Basic and acidic residues" evidence="14">
    <location>
        <begin position="568"/>
        <end position="594"/>
    </location>
</feature>
<dbReference type="STRING" id="329885.A0A4U0V0S3"/>
<comment type="pathway">
    <text evidence="3">Protein modification; protein ubiquitination.</text>
</comment>
<evidence type="ECO:0000256" key="4">
    <source>
        <dbReference type="ARBA" id="ARBA00012483"/>
    </source>
</evidence>
<feature type="compositionally biased region" description="Basic and acidic residues" evidence="14">
    <location>
        <begin position="517"/>
        <end position="529"/>
    </location>
</feature>
<dbReference type="InterPro" id="IPR013083">
    <property type="entry name" value="Znf_RING/FYVE/PHD"/>
</dbReference>
<evidence type="ECO:0000256" key="7">
    <source>
        <dbReference type="ARBA" id="ARBA00022723"/>
    </source>
</evidence>
<dbReference type="OrthoDB" id="1108038at2759"/>
<evidence type="ECO:0000256" key="14">
    <source>
        <dbReference type="SAM" id="MobiDB-lite"/>
    </source>
</evidence>
<evidence type="ECO:0000256" key="15">
    <source>
        <dbReference type="SAM" id="Phobius"/>
    </source>
</evidence>
<feature type="coiled-coil region" evidence="13">
    <location>
        <begin position="316"/>
        <end position="360"/>
    </location>
</feature>
<feature type="transmembrane region" description="Helical" evidence="15">
    <location>
        <begin position="754"/>
        <end position="773"/>
    </location>
</feature>
<feature type="transmembrane region" description="Helical" evidence="15">
    <location>
        <begin position="1450"/>
        <end position="1474"/>
    </location>
</feature>
<evidence type="ECO:0000256" key="11">
    <source>
        <dbReference type="ARBA" id="ARBA00022989"/>
    </source>
</evidence>
<keyword evidence="5" id="KW-0808">Transferase</keyword>
<evidence type="ECO:0000256" key="8">
    <source>
        <dbReference type="ARBA" id="ARBA00022771"/>
    </source>
</evidence>
<evidence type="ECO:0000256" key="9">
    <source>
        <dbReference type="ARBA" id="ARBA00022786"/>
    </source>
</evidence>
<dbReference type="FunFam" id="3.30.40.10:FF:000287">
    <property type="entry name" value="RING finger membrane protein"/>
    <property type="match status" value="1"/>
</dbReference>
<dbReference type="SUPFAM" id="SSF57850">
    <property type="entry name" value="RING/U-box"/>
    <property type="match status" value="1"/>
</dbReference>
<keyword evidence="12 15" id="KW-0472">Membrane</keyword>
<dbReference type="EMBL" id="NAJP01000026">
    <property type="protein sequence ID" value="TKA41732.1"/>
    <property type="molecule type" value="Genomic_DNA"/>
</dbReference>
<comment type="subcellular location">
    <subcellularLocation>
        <location evidence="2">Membrane</location>
        <topology evidence="2">Multi-pass membrane protein</topology>
    </subcellularLocation>
</comment>
<evidence type="ECO:0000256" key="13">
    <source>
        <dbReference type="SAM" id="Coils"/>
    </source>
</evidence>
<keyword evidence="10" id="KW-0862">Zinc</keyword>